<dbReference type="InterPro" id="IPR036514">
    <property type="entry name" value="SGNH_hydro_sf"/>
</dbReference>
<reference evidence="4 5" key="1">
    <citation type="submission" date="2017-04" db="EMBL/GenBank/DDBJ databases">
        <title>A new member of the family Flavobacteriaceae isolated from ascidians.</title>
        <authorList>
            <person name="Chen L."/>
        </authorList>
    </citation>
    <scope>NUCLEOTIDE SEQUENCE [LARGE SCALE GENOMIC DNA]</scope>
    <source>
        <strain evidence="4 5">HQA918</strain>
    </source>
</reference>
<dbReference type="GO" id="GO:0001681">
    <property type="term" value="F:sialate O-acetylesterase activity"/>
    <property type="evidence" value="ECO:0007669"/>
    <property type="project" value="InterPro"/>
</dbReference>
<accession>A0A2A4G6U2</accession>
<dbReference type="OrthoDB" id="9816001at2"/>
<dbReference type="SUPFAM" id="SSF52266">
    <property type="entry name" value="SGNH hydrolase"/>
    <property type="match status" value="1"/>
</dbReference>
<dbReference type="GO" id="GO:0005975">
    <property type="term" value="P:carbohydrate metabolic process"/>
    <property type="evidence" value="ECO:0007669"/>
    <property type="project" value="TreeGrafter"/>
</dbReference>
<dbReference type="Gene3D" id="3.40.50.1110">
    <property type="entry name" value="SGNH hydrolase"/>
    <property type="match status" value="1"/>
</dbReference>
<dbReference type="EMBL" id="NBWU01000003">
    <property type="protein sequence ID" value="PCE64367.1"/>
    <property type="molecule type" value="Genomic_DNA"/>
</dbReference>
<name>A0A2A4G6U2_9FLAO</name>
<dbReference type="PANTHER" id="PTHR22901:SF0">
    <property type="entry name" value="SIALATE O-ACETYLESTERASE"/>
    <property type="match status" value="1"/>
</dbReference>
<evidence type="ECO:0000259" key="3">
    <source>
        <dbReference type="Pfam" id="PF03629"/>
    </source>
</evidence>
<feature type="signal peptide" evidence="2">
    <location>
        <begin position="1"/>
        <end position="22"/>
    </location>
</feature>
<evidence type="ECO:0000313" key="4">
    <source>
        <dbReference type="EMBL" id="PCE64367.1"/>
    </source>
</evidence>
<sequence length="472" mass="53192">MMKPIKTIISVLFVCWAAAVQAKIWTPSIISDNMVLQQQSEVILWGWTTQTAERLEVSTTWNNEPITIEAKHGKWSVVLKTPKSGGTHSIRIQGHETLLITNILMGEVWLCSGQSNMEWRPTWGLLNAEAEIAQANYPEIRFFSVGKKVADHPQDDLQGEWVVCNPKNFKAFSSVAYFFGRELHGKLKVPVGLINSSWGGTPIETWIKESEIKADANLSEEALKVRSNKWRPHEPGRAYNAMIAPLTDFSVAGCIWYQGESNRENAHSYYRSFPLLIDSWRSERKQKVPFYFVQIAPFDYKDPSGLKAAVVRDAQLHTFKAVANTGIVVTNDIGNLKDIHPQNKQEVGRRLALWALNKTYEKQEVVPSGPIYKSASPSGNQMILEFDYAQNGLQSKGKYLTDFFMAADDRVFYPAKAIIKGDKVWVQSKKVAQPKAVRFAFSATAQPNLYNAEGLPASAFRTDDWEINLSDD</sequence>
<dbReference type="Pfam" id="PF03629">
    <property type="entry name" value="SASA"/>
    <property type="match status" value="1"/>
</dbReference>
<dbReference type="Proteomes" id="UP000219559">
    <property type="component" value="Unassembled WGS sequence"/>
</dbReference>
<dbReference type="PANTHER" id="PTHR22901">
    <property type="entry name" value="SIALATE O-ACETYLESTERASE"/>
    <property type="match status" value="1"/>
</dbReference>
<evidence type="ECO:0000256" key="1">
    <source>
        <dbReference type="ARBA" id="ARBA00022801"/>
    </source>
</evidence>
<keyword evidence="5" id="KW-1185">Reference proteome</keyword>
<evidence type="ECO:0000313" key="5">
    <source>
        <dbReference type="Proteomes" id="UP000219559"/>
    </source>
</evidence>
<feature type="domain" description="Sialate O-acetylesterase" evidence="3">
    <location>
        <begin position="107"/>
        <end position="352"/>
    </location>
</feature>
<organism evidence="4 5">
    <name type="scientific">Sediminicola luteus</name>
    <dbReference type="NCBI Taxonomy" id="319238"/>
    <lineage>
        <taxon>Bacteria</taxon>
        <taxon>Pseudomonadati</taxon>
        <taxon>Bacteroidota</taxon>
        <taxon>Flavobacteriia</taxon>
        <taxon>Flavobacteriales</taxon>
        <taxon>Flavobacteriaceae</taxon>
        <taxon>Sediminicola</taxon>
    </lineage>
</organism>
<gene>
    <name evidence="4" type="ORF">B7P33_08715</name>
</gene>
<keyword evidence="2" id="KW-0732">Signal</keyword>
<dbReference type="InterPro" id="IPR005181">
    <property type="entry name" value="SASA"/>
</dbReference>
<dbReference type="InterPro" id="IPR039329">
    <property type="entry name" value="SIAE"/>
</dbReference>
<protein>
    <submittedName>
        <fullName evidence="4">Sialate O-acetylesterase</fullName>
    </submittedName>
</protein>
<dbReference type="AlphaFoldDB" id="A0A2A4G6U2"/>
<keyword evidence="1" id="KW-0378">Hydrolase</keyword>
<comment type="caution">
    <text evidence="4">The sequence shown here is derived from an EMBL/GenBank/DDBJ whole genome shotgun (WGS) entry which is preliminary data.</text>
</comment>
<proteinExistence type="predicted"/>
<evidence type="ECO:0000256" key="2">
    <source>
        <dbReference type="SAM" id="SignalP"/>
    </source>
</evidence>
<feature type="chain" id="PRO_5012110537" evidence="2">
    <location>
        <begin position="23"/>
        <end position="472"/>
    </location>
</feature>